<dbReference type="PANTHER" id="PTHR12461">
    <property type="entry name" value="HYPOXIA-INDUCIBLE FACTOR 1 ALPHA INHIBITOR-RELATED"/>
    <property type="match status" value="1"/>
</dbReference>
<organism evidence="3 4">
    <name type="scientific">Gonapodya prolifera (strain JEL478)</name>
    <name type="common">Monoblepharis prolifera</name>
    <dbReference type="NCBI Taxonomy" id="1344416"/>
    <lineage>
        <taxon>Eukaryota</taxon>
        <taxon>Fungi</taxon>
        <taxon>Fungi incertae sedis</taxon>
        <taxon>Chytridiomycota</taxon>
        <taxon>Chytridiomycota incertae sedis</taxon>
        <taxon>Monoblepharidomycetes</taxon>
        <taxon>Monoblepharidales</taxon>
        <taxon>Gonapodyaceae</taxon>
        <taxon>Gonapodya</taxon>
    </lineage>
</organism>
<evidence type="ECO:0000256" key="1">
    <source>
        <dbReference type="SAM" id="MobiDB-lite"/>
    </source>
</evidence>
<dbReference type="EMBL" id="KQ965806">
    <property type="protein sequence ID" value="KXS11213.1"/>
    <property type="molecule type" value="Genomic_DNA"/>
</dbReference>
<feature type="domain" description="JmjC" evidence="2">
    <location>
        <begin position="183"/>
        <end position="377"/>
    </location>
</feature>
<dbReference type="PROSITE" id="PS51184">
    <property type="entry name" value="JMJC"/>
    <property type="match status" value="1"/>
</dbReference>
<dbReference type="SUPFAM" id="SSF51197">
    <property type="entry name" value="Clavaminate synthase-like"/>
    <property type="match status" value="1"/>
</dbReference>
<keyword evidence="4" id="KW-1185">Reference proteome</keyword>
<dbReference type="AlphaFoldDB" id="A0A139A4C9"/>
<feature type="region of interest" description="Disordered" evidence="1">
    <location>
        <begin position="222"/>
        <end position="249"/>
    </location>
</feature>
<sequence length="377" mass="42456">MVGRPGKEAEEKQTGQRAQSAVDQLVEFVETELKNKTEPVSWASVERPAKRRRTEESASWTVIPPTISVAATPISFQIPVVDICPSLMDFASHLYRESSLAPKHLFPTYNSPITQIPPSHPLPFVVREYYSDPEECPALLWNDLRVLVQEIGADRTVPIEVGSKYTDDSWSQELVVVEDWVRSFAETGLLDSDAPVTYLAQHDLFAQIPRLRKSVPTPDLCYARSCPPDSPGPGRDEYQQGTAPPSVTAPDSPLVHFWFGPARTVSPLHTDPYDNLYLQLVGRKYVRLYDRREKERVGGRSDGAWMNNTSEIDDIENPDLELHPDFLKVPYVEAVLGPGDLLFIPVSLLSRYRPSYLSCSKQMCFWRLASGRMVALL</sequence>
<dbReference type="Gene3D" id="2.60.120.650">
    <property type="entry name" value="Cupin"/>
    <property type="match status" value="1"/>
</dbReference>
<dbReference type="InterPro" id="IPR041667">
    <property type="entry name" value="Cupin_8"/>
</dbReference>
<evidence type="ECO:0000313" key="3">
    <source>
        <dbReference type="EMBL" id="KXS11213.1"/>
    </source>
</evidence>
<dbReference type="STRING" id="1344416.A0A139A4C9"/>
<dbReference type="OrthoDB" id="47172at2759"/>
<gene>
    <name evidence="3" type="ORF">M427DRAFT_126872</name>
</gene>
<accession>A0A139A4C9</accession>
<dbReference type="Proteomes" id="UP000070544">
    <property type="component" value="Unassembled WGS sequence"/>
</dbReference>
<reference evidence="3 4" key="1">
    <citation type="journal article" date="2015" name="Genome Biol. Evol.">
        <title>Phylogenomic analyses indicate that early fungi evolved digesting cell walls of algal ancestors of land plants.</title>
        <authorList>
            <person name="Chang Y."/>
            <person name="Wang S."/>
            <person name="Sekimoto S."/>
            <person name="Aerts A.L."/>
            <person name="Choi C."/>
            <person name="Clum A."/>
            <person name="LaButti K.M."/>
            <person name="Lindquist E.A."/>
            <person name="Yee Ngan C."/>
            <person name="Ohm R.A."/>
            <person name="Salamov A.A."/>
            <person name="Grigoriev I.V."/>
            <person name="Spatafora J.W."/>
            <person name="Berbee M.L."/>
        </authorList>
    </citation>
    <scope>NUCLEOTIDE SEQUENCE [LARGE SCALE GENOMIC DNA]</scope>
    <source>
        <strain evidence="3 4">JEL478</strain>
    </source>
</reference>
<proteinExistence type="predicted"/>
<dbReference type="InterPro" id="IPR003347">
    <property type="entry name" value="JmjC_dom"/>
</dbReference>
<dbReference type="PANTHER" id="PTHR12461:SF105">
    <property type="entry name" value="HYPOXIA-INDUCIBLE FACTOR 1-ALPHA INHIBITOR"/>
    <property type="match status" value="1"/>
</dbReference>
<protein>
    <submittedName>
        <fullName evidence="3">Clavaminate synthase-like protein</fullName>
    </submittedName>
</protein>
<name>A0A139A4C9_GONPJ</name>
<feature type="non-terminal residue" evidence="3">
    <location>
        <position position="377"/>
    </location>
</feature>
<feature type="compositionally biased region" description="Basic and acidic residues" evidence="1">
    <location>
        <begin position="1"/>
        <end position="14"/>
    </location>
</feature>
<evidence type="ECO:0000259" key="2">
    <source>
        <dbReference type="PROSITE" id="PS51184"/>
    </source>
</evidence>
<feature type="region of interest" description="Disordered" evidence="1">
    <location>
        <begin position="1"/>
        <end position="21"/>
    </location>
</feature>
<evidence type="ECO:0000313" key="4">
    <source>
        <dbReference type="Proteomes" id="UP000070544"/>
    </source>
</evidence>
<dbReference type="Pfam" id="PF13621">
    <property type="entry name" value="Cupin_8"/>
    <property type="match status" value="1"/>
</dbReference>